<dbReference type="InterPro" id="IPR050682">
    <property type="entry name" value="ModA/WtpA"/>
</dbReference>
<organism evidence="5 6">
    <name type="scientific">Tigheibacillus halophilus</name>
    <dbReference type="NCBI Taxonomy" id="361280"/>
    <lineage>
        <taxon>Bacteria</taxon>
        <taxon>Bacillati</taxon>
        <taxon>Bacillota</taxon>
        <taxon>Bacilli</taxon>
        <taxon>Bacillales</taxon>
        <taxon>Bacillaceae</taxon>
        <taxon>Tigheibacillus</taxon>
    </lineage>
</organism>
<gene>
    <name evidence="5" type="primary">modA</name>
    <name evidence="5" type="ORF">RWE15_09895</name>
</gene>
<dbReference type="PROSITE" id="PS51257">
    <property type="entry name" value="PROKAR_LIPOPROTEIN"/>
    <property type="match status" value="1"/>
</dbReference>
<dbReference type="PIRSF" id="PIRSF004846">
    <property type="entry name" value="ModA"/>
    <property type="match status" value="1"/>
</dbReference>
<keyword evidence="3 4" id="KW-0732">Signal</keyword>
<name>A0ABU5C5V5_9BACI</name>
<evidence type="ECO:0000313" key="5">
    <source>
        <dbReference type="EMBL" id="MDY0394707.1"/>
    </source>
</evidence>
<keyword evidence="2" id="KW-0479">Metal-binding</keyword>
<feature type="signal peptide" evidence="4">
    <location>
        <begin position="1"/>
        <end position="18"/>
    </location>
</feature>
<accession>A0ABU5C5V5</accession>
<dbReference type="EMBL" id="JAWDIP010000003">
    <property type="protein sequence ID" value="MDY0394707.1"/>
    <property type="molecule type" value="Genomic_DNA"/>
</dbReference>
<protein>
    <submittedName>
        <fullName evidence="5">Molybdate ABC transporter substrate-binding protein</fullName>
    </submittedName>
</protein>
<comment type="caution">
    <text evidence="5">The sequence shown here is derived from an EMBL/GenBank/DDBJ whole genome shotgun (WGS) entry which is preliminary data.</text>
</comment>
<dbReference type="PANTHER" id="PTHR30632">
    <property type="entry name" value="MOLYBDATE-BINDING PERIPLASMIC PROTEIN"/>
    <property type="match status" value="1"/>
</dbReference>
<dbReference type="CDD" id="cd00993">
    <property type="entry name" value="PBP2_ModA_like"/>
    <property type="match status" value="1"/>
</dbReference>
<sequence>MKRLILLLLLIVPLIVSGCSSNKDNTSTETSSSNNEKVPLTVSAAVSLTDALEKMKKQYEKDHAVDLKFNLAGSGTLAQQIQQGAPADIFISANEDWMDTLEKDQDIISDTRKDITGNRIVMITGKDSDYDISSIADIDPKKIDQVAIGNPESVPAGKYTKQTLENSHLWDTLSPKVVQAKDVRQVLSYVETGNTDIGFVYESDAKISDKIKILATADQDLHDPIIYPGAVTSESKHKKEAKEFMTYLQSDEAQKNSGSVWFSKMSKVSPHE</sequence>
<evidence type="ECO:0000256" key="2">
    <source>
        <dbReference type="ARBA" id="ARBA00022723"/>
    </source>
</evidence>
<evidence type="ECO:0000256" key="4">
    <source>
        <dbReference type="SAM" id="SignalP"/>
    </source>
</evidence>
<evidence type="ECO:0000313" key="6">
    <source>
        <dbReference type="Proteomes" id="UP001281447"/>
    </source>
</evidence>
<keyword evidence="6" id="KW-1185">Reference proteome</keyword>
<evidence type="ECO:0000256" key="3">
    <source>
        <dbReference type="ARBA" id="ARBA00022729"/>
    </source>
</evidence>
<dbReference type="Gene3D" id="3.40.190.10">
    <property type="entry name" value="Periplasmic binding protein-like II"/>
    <property type="match status" value="2"/>
</dbReference>
<dbReference type="PANTHER" id="PTHR30632:SF0">
    <property type="entry name" value="SULFATE-BINDING PROTEIN"/>
    <property type="match status" value="1"/>
</dbReference>
<dbReference type="InterPro" id="IPR005950">
    <property type="entry name" value="ModA"/>
</dbReference>
<dbReference type="SUPFAM" id="SSF53850">
    <property type="entry name" value="Periplasmic binding protein-like II"/>
    <property type="match status" value="1"/>
</dbReference>
<dbReference type="NCBIfam" id="TIGR01256">
    <property type="entry name" value="modA"/>
    <property type="match status" value="1"/>
</dbReference>
<proteinExistence type="inferred from homology"/>
<dbReference type="Pfam" id="PF13531">
    <property type="entry name" value="SBP_bac_11"/>
    <property type="match status" value="1"/>
</dbReference>
<feature type="chain" id="PRO_5047534386" evidence="4">
    <location>
        <begin position="19"/>
        <end position="272"/>
    </location>
</feature>
<evidence type="ECO:0000256" key="1">
    <source>
        <dbReference type="ARBA" id="ARBA00009175"/>
    </source>
</evidence>
<dbReference type="Proteomes" id="UP001281447">
    <property type="component" value="Unassembled WGS sequence"/>
</dbReference>
<reference evidence="5 6" key="1">
    <citation type="submission" date="2023-10" db="EMBL/GenBank/DDBJ databases">
        <title>Virgibacillus halophilus 5B73C genome.</title>
        <authorList>
            <person name="Miliotis G."/>
            <person name="Sengupta P."/>
            <person name="Hameed A."/>
            <person name="Chuvochina M."/>
            <person name="Mcdonagh F."/>
            <person name="Simpson A.C."/>
            <person name="Singh N.K."/>
            <person name="Rekha P.D."/>
            <person name="Raman K."/>
            <person name="Hugenholtz P."/>
            <person name="Venkateswaran K."/>
        </authorList>
    </citation>
    <scope>NUCLEOTIDE SEQUENCE [LARGE SCALE GENOMIC DNA]</scope>
    <source>
        <strain evidence="5 6">5B73C</strain>
    </source>
</reference>
<comment type="similarity">
    <text evidence="1">Belongs to the bacterial solute-binding protein ModA family.</text>
</comment>